<dbReference type="EMBL" id="BSYO01000006">
    <property type="protein sequence ID" value="GMH06312.1"/>
    <property type="molecule type" value="Genomic_DNA"/>
</dbReference>
<gene>
    <name evidence="1" type="ORF">Nepgr_008152</name>
</gene>
<evidence type="ECO:0000313" key="1">
    <source>
        <dbReference type="EMBL" id="GMH06312.1"/>
    </source>
</evidence>
<accession>A0AAD3XIY3</accession>
<comment type="caution">
    <text evidence="1">The sequence shown here is derived from an EMBL/GenBank/DDBJ whole genome shotgun (WGS) entry which is preliminary data.</text>
</comment>
<name>A0AAD3XIY3_NEPGR</name>
<sequence>MTVLYPRVFFFDQGNTWIFFRFVPTKLPCSSGGNRVSARAGNRREVPSGSSVRIRRTSWTRLCGEGFKARWARLRAATGRLNRAWIYSPVSAEGLGSSLLGILARSVRPPWLEIKEIRGVCLPLRSGTRSLVLLFLRNRAFRAGVAQSTKFRRPIVRTTNAGDSLCGEGFKAWARREGVHSGRLAKSEDLLSVSPRASSSSWVEISRLRLREEFPGIGVKFCRMGVRGLLAVDESATVSLTTTLSKIYTSCFRIPPWAWESYLIKSHERCAKQRQSVRELEPLMAETETLPGHILRVRMAVCEDYVKKFQKYNGRICRLKAHSNYYHL</sequence>
<proteinExistence type="predicted"/>
<protein>
    <submittedName>
        <fullName evidence="1">Uncharacterized protein</fullName>
    </submittedName>
</protein>
<dbReference type="AlphaFoldDB" id="A0AAD3XIY3"/>
<dbReference type="Proteomes" id="UP001279734">
    <property type="component" value="Unassembled WGS sequence"/>
</dbReference>
<evidence type="ECO:0000313" key="2">
    <source>
        <dbReference type="Proteomes" id="UP001279734"/>
    </source>
</evidence>
<reference evidence="1" key="1">
    <citation type="submission" date="2023-05" db="EMBL/GenBank/DDBJ databases">
        <title>Nepenthes gracilis genome sequencing.</title>
        <authorList>
            <person name="Fukushima K."/>
        </authorList>
    </citation>
    <scope>NUCLEOTIDE SEQUENCE</scope>
    <source>
        <strain evidence="1">SING2019-196</strain>
    </source>
</reference>
<keyword evidence="2" id="KW-1185">Reference proteome</keyword>
<organism evidence="1 2">
    <name type="scientific">Nepenthes gracilis</name>
    <name type="common">Slender pitcher plant</name>
    <dbReference type="NCBI Taxonomy" id="150966"/>
    <lineage>
        <taxon>Eukaryota</taxon>
        <taxon>Viridiplantae</taxon>
        <taxon>Streptophyta</taxon>
        <taxon>Embryophyta</taxon>
        <taxon>Tracheophyta</taxon>
        <taxon>Spermatophyta</taxon>
        <taxon>Magnoliopsida</taxon>
        <taxon>eudicotyledons</taxon>
        <taxon>Gunneridae</taxon>
        <taxon>Pentapetalae</taxon>
        <taxon>Caryophyllales</taxon>
        <taxon>Nepenthaceae</taxon>
        <taxon>Nepenthes</taxon>
    </lineage>
</organism>